<reference evidence="5" key="1">
    <citation type="journal article" date="2017" name="Elife">
        <title>The kinetoplastid-infecting Bodo saltans virus (BsV), a window into the most abundant giant viruses in the sea.</title>
        <authorList>
            <person name="Deeg C.M."/>
            <person name="Chow C.-E.T."/>
            <person name="Suttle C.A."/>
        </authorList>
    </citation>
    <scope>NUCLEOTIDE SEQUENCE</scope>
    <source>
        <strain evidence="5">NG1</strain>
    </source>
</reference>
<evidence type="ECO:0000256" key="3">
    <source>
        <dbReference type="ARBA" id="ARBA00022927"/>
    </source>
</evidence>
<evidence type="ECO:0000313" key="5">
    <source>
        <dbReference type="EMBL" id="ATZ80332.1"/>
    </source>
</evidence>
<keyword evidence="6" id="KW-1185">Reference proteome</keyword>
<dbReference type="GO" id="GO:0019905">
    <property type="term" value="F:syntaxin binding"/>
    <property type="evidence" value="ECO:0007669"/>
    <property type="project" value="TreeGrafter"/>
</dbReference>
<keyword evidence="2" id="KW-0813">Transport</keyword>
<dbReference type="Pfam" id="PF14938">
    <property type="entry name" value="SNAP"/>
    <property type="match status" value="1"/>
</dbReference>
<dbReference type="GO" id="GO:0015031">
    <property type="term" value="P:protein transport"/>
    <property type="evidence" value="ECO:0007669"/>
    <property type="project" value="UniProtKB-KW"/>
</dbReference>
<feature type="repeat" description="TPR" evidence="4">
    <location>
        <begin position="146"/>
        <end position="179"/>
    </location>
</feature>
<protein>
    <submittedName>
        <fullName evidence="5">Soluble N-ethylmaleimide-sensitive factor (NSF) attachment protein</fullName>
    </submittedName>
</protein>
<evidence type="ECO:0000256" key="4">
    <source>
        <dbReference type="PROSITE-ProRule" id="PRU00339"/>
    </source>
</evidence>
<evidence type="ECO:0000256" key="2">
    <source>
        <dbReference type="ARBA" id="ARBA00022448"/>
    </source>
</evidence>
<dbReference type="InterPro" id="IPR019734">
    <property type="entry name" value="TPR_rpt"/>
</dbReference>
<dbReference type="Gene3D" id="1.25.40.10">
    <property type="entry name" value="Tetratricopeptide repeat domain"/>
    <property type="match status" value="1"/>
</dbReference>
<organism evidence="5">
    <name type="scientific">Bodo saltans virus</name>
    <dbReference type="NCBI Taxonomy" id="2024608"/>
    <lineage>
        <taxon>Viruses</taxon>
        <taxon>Varidnaviria</taxon>
        <taxon>Bamfordvirae</taxon>
        <taxon>Nucleocytoviricota</taxon>
        <taxon>Megaviricetes</taxon>
        <taxon>Imitervirales</taxon>
        <taxon>Mimiviridae</taxon>
        <taxon>Klosneuvirinae</taxon>
        <taxon>Theiavirus</taxon>
        <taxon>Theiavirus salishense</taxon>
    </lineage>
</organism>
<comment type="similarity">
    <text evidence="1">Belongs to the SNAP family.</text>
</comment>
<dbReference type="Proteomes" id="UP000240325">
    <property type="component" value="Segment"/>
</dbReference>
<name>A0A2H4UTS2_9VIRU</name>
<keyword evidence="4" id="KW-0802">TPR repeat</keyword>
<evidence type="ECO:0000313" key="6">
    <source>
        <dbReference type="Proteomes" id="UP000240325"/>
    </source>
</evidence>
<dbReference type="GO" id="GO:0035494">
    <property type="term" value="P:SNARE complex disassembly"/>
    <property type="evidence" value="ECO:0007669"/>
    <property type="project" value="TreeGrafter"/>
</dbReference>
<dbReference type="GO" id="GO:0005483">
    <property type="term" value="F:soluble NSF attachment protein activity"/>
    <property type="evidence" value="ECO:0007669"/>
    <property type="project" value="TreeGrafter"/>
</dbReference>
<accession>A0A2H4UTS2</accession>
<gene>
    <name evidence="5" type="ORF">BMW23_0274</name>
</gene>
<keyword evidence="3" id="KW-0653">Protein transport</keyword>
<proteinExistence type="inferred from homology"/>
<evidence type="ECO:0000256" key="1">
    <source>
        <dbReference type="ARBA" id="ARBA00010050"/>
    </source>
</evidence>
<dbReference type="PROSITE" id="PS50005">
    <property type="entry name" value="TPR"/>
    <property type="match status" value="1"/>
</dbReference>
<sequence>MSGDELYKKAKKHEDKWFYKDDDAIYDGYMRAGHAYRYEKKYKQSADAYMSAGDNAIRSKNKYDACIAYTNCAEMYLKNNDQEKADIMTNIICKMHIENNDLFSAGKILLESANRLNDKQQYQEAITKYNQALQYFEAEDKAQSSNACMIKLAEIYTEINNFEEAIKFYDKLIDAHLDGLAKFKLKEYQFCSFLCRITLINNDNKLEQLDEYLEILDSYLAQNPNFQHSTEHEICRILLSAMADEDVELIDKSYELFTERRVSLSNTIIFNSVIKIIEDKISDIK</sequence>
<dbReference type="PANTHER" id="PTHR13768">
    <property type="entry name" value="SOLUBLE NSF ATTACHMENT PROTEIN SNAP"/>
    <property type="match status" value="1"/>
</dbReference>
<dbReference type="EMBL" id="MF782455">
    <property type="protein sequence ID" value="ATZ80332.1"/>
    <property type="molecule type" value="Genomic_DNA"/>
</dbReference>
<dbReference type="InterPro" id="IPR000744">
    <property type="entry name" value="NSF_attach"/>
</dbReference>
<dbReference type="InterPro" id="IPR011990">
    <property type="entry name" value="TPR-like_helical_dom_sf"/>
</dbReference>
<dbReference type="PANTHER" id="PTHR13768:SF8">
    <property type="entry name" value="ALPHA-SOLUBLE NSF ATTACHMENT PROTEIN"/>
    <property type="match status" value="1"/>
</dbReference>
<dbReference type="SUPFAM" id="SSF48452">
    <property type="entry name" value="TPR-like"/>
    <property type="match status" value="1"/>
</dbReference>